<dbReference type="Pfam" id="PF10410">
    <property type="entry name" value="DnaB_bind"/>
    <property type="match status" value="1"/>
</dbReference>
<dbReference type="InterPro" id="IPR030846">
    <property type="entry name" value="DnaG_bac"/>
</dbReference>
<comment type="domain">
    <text evidence="12">Contains an N-terminal zinc-binding domain, a central core domain that contains the primase activity, and a C-terminal DnaB-binding domain.</text>
</comment>
<dbReference type="PANTHER" id="PTHR30313">
    <property type="entry name" value="DNA PRIMASE"/>
    <property type="match status" value="1"/>
</dbReference>
<dbReference type="InterPro" id="IPR034151">
    <property type="entry name" value="TOPRIM_DnaG_bac"/>
</dbReference>
<dbReference type="GO" id="GO:1990077">
    <property type="term" value="C:primosome complex"/>
    <property type="evidence" value="ECO:0007669"/>
    <property type="project" value="UniProtKB-KW"/>
</dbReference>
<evidence type="ECO:0000256" key="1">
    <source>
        <dbReference type="ARBA" id="ARBA00022478"/>
    </source>
</evidence>
<keyword evidence="3 12" id="KW-0808">Transferase</keyword>
<evidence type="ECO:0000256" key="13">
    <source>
        <dbReference type="SAM" id="MobiDB-lite"/>
    </source>
</evidence>
<keyword evidence="10 12" id="KW-0238">DNA-binding</keyword>
<feature type="region of interest" description="Disordered" evidence="13">
    <location>
        <begin position="618"/>
        <end position="638"/>
    </location>
</feature>
<sequence length="638" mass="71758">MPQISRETTEKILAATDIVSVIESYLNLKRAGSVYKALCPFHSEKTPSFQVNPQRQTFKCFGCGKGGDAITFVRDYENLTFLDAVKKLANRAGVTVQEEAYDPKEDRARRQRGRQLDIHREIAAYLHKMLFTKAAQGAREYMKSRGFGKEMAERWMVGWMPDREDIFKDWVRQMKFSGREMVDAGFFVQKERGGIYVRFMDRLMFPIRNDHGDVIGFSGRHIRDDQTGGKYINSPETVVFKKSNVLFALEKARKEIMAQNSVLICEGQLDVICCHEQGISHAVASLGTALTEQHAKLLRRYAKSAVLCYDADKAGMDATEKGFRVLAPEGLPVRVVKMPVGEDPDSYMRKHGPDAFRESLAKAMDFFEFLIDRETGEKGLTDVQSRMACAKKCADLLRLVPDAVMREDMINRVATRLRIGVPELREAVAKEIRFARNKPAARSERVSNAESEPAPFVAEPIALDPVVGYLCSLALHSPAAQERIGEQFEAIHEAADHIEGIPLLEAILSQRPDPGSHVAVNSFISSLPEEQRLALHTDPTFHHDPPENSLGAADEALAHLSAKALYRRDLAIKGQLGRSDLPSDEMFRLLHEAKEVAELLKGLDQRYIYNDRFAPVRKAQKPPFPRGSRSFSKPENNP</sequence>
<evidence type="ECO:0000256" key="12">
    <source>
        <dbReference type="HAMAP-Rule" id="MF_00974"/>
    </source>
</evidence>
<keyword evidence="7 12" id="KW-0863">Zinc-finger</keyword>
<dbReference type="PANTHER" id="PTHR30313:SF2">
    <property type="entry name" value="DNA PRIMASE"/>
    <property type="match status" value="1"/>
</dbReference>
<reference evidence="15 16" key="1">
    <citation type="submission" date="2020-04" db="EMBL/GenBank/DDBJ databases">
        <title>Luteolibacter sp. G-1-1-1 isolated from soil.</title>
        <authorList>
            <person name="Dahal R.H."/>
        </authorList>
    </citation>
    <scope>NUCLEOTIDE SEQUENCE [LARGE SCALE GENOMIC DNA]</scope>
    <source>
        <strain evidence="15 16">G-1-1-1</strain>
    </source>
</reference>
<comment type="function">
    <text evidence="12">RNA polymerase that catalyzes the synthesis of short RNA molecules used as primers for DNA polymerase during DNA replication.</text>
</comment>
<evidence type="ECO:0000313" key="16">
    <source>
        <dbReference type="Proteomes" id="UP000501812"/>
    </source>
</evidence>
<dbReference type="Gene3D" id="3.90.580.10">
    <property type="entry name" value="Zinc finger, CHC2-type domain"/>
    <property type="match status" value="1"/>
</dbReference>
<comment type="catalytic activity">
    <reaction evidence="12">
        <text>ssDNA + n NTP = ssDNA/pppN(pN)n-1 hybrid + (n-1) diphosphate.</text>
        <dbReference type="EC" id="2.7.7.101"/>
    </reaction>
</comment>
<dbReference type="GO" id="GO:0000428">
    <property type="term" value="C:DNA-directed RNA polymerase complex"/>
    <property type="evidence" value="ECO:0007669"/>
    <property type="project" value="UniProtKB-KW"/>
</dbReference>
<evidence type="ECO:0000256" key="5">
    <source>
        <dbReference type="ARBA" id="ARBA00022705"/>
    </source>
</evidence>
<dbReference type="PROSITE" id="PS50880">
    <property type="entry name" value="TOPRIM"/>
    <property type="match status" value="1"/>
</dbReference>
<feature type="zinc finger region" description="CHC2-type" evidence="12">
    <location>
        <begin position="39"/>
        <end position="63"/>
    </location>
</feature>
<feature type="compositionally biased region" description="Polar residues" evidence="13">
    <location>
        <begin position="629"/>
        <end position="638"/>
    </location>
</feature>
<keyword evidence="16" id="KW-1185">Reference proteome</keyword>
<dbReference type="Gene3D" id="3.90.980.10">
    <property type="entry name" value="DNA primase, catalytic core, N-terminal domain"/>
    <property type="match status" value="1"/>
</dbReference>
<evidence type="ECO:0000256" key="4">
    <source>
        <dbReference type="ARBA" id="ARBA00022695"/>
    </source>
</evidence>
<dbReference type="FunFam" id="3.90.580.10:FF:000001">
    <property type="entry name" value="DNA primase"/>
    <property type="match status" value="1"/>
</dbReference>
<comment type="similarity">
    <text evidence="12">Belongs to the DnaG primase family.</text>
</comment>
<dbReference type="RefSeq" id="WP_169456274.1">
    <property type="nucleotide sequence ID" value="NZ_CP051774.1"/>
</dbReference>
<dbReference type="Pfam" id="PF13155">
    <property type="entry name" value="Toprim_2"/>
    <property type="match status" value="1"/>
</dbReference>
<dbReference type="SUPFAM" id="SSF57783">
    <property type="entry name" value="Zinc beta-ribbon"/>
    <property type="match status" value="1"/>
</dbReference>
<comment type="cofactor">
    <cofactor evidence="12">
        <name>Zn(2+)</name>
        <dbReference type="ChEBI" id="CHEBI:29105"/>
    </cofactor>
    <text evidence="12">Binds 1 zinc ion per monomer.</text>
</comment>
<keyword evidence="9" id="KW-0460">Magnesium</keyword>
<dbReference type="HAMAP" id="MF_00974">
    <property type="entry name" value="DNA_primase_DnaG"/>
    <property type="match status" value="1"/>
</dbReference>
<dbReference type="InterPro" id="IPR006171">
    <property type="entry name" value="TOPRIM_dom"/>
</dbReference>
<dbReference type="InterPro" id="IPR050219">
    <property type="entry name" value="DnaG_primase"/>
</dbReference>
<dbReference type="InterPro" id="IPR002694">
    <property type="entry name" value="Znf_CHC2"/>
</dbReference>
<dbReference type="GO" id="GO:0005737">
    <property type="term" value="C:cytoplasm"/>
    <property type="evidence" value="ECO:0007669"/>
    <property type="project" value="TreeGrafter"/>
</dbReference>
<dbReference type="InterPro" id="IPR037068">
    <property type="entry name" value="DNA_primase_core_N_sf"/>
</dbReference>
<dbReference type="EMBL" id="CP051774">
    <property type="protein sequence ID" value="QJE97848.1"/>
    <property type="molecule type" value="Genomic_DNA"/>
</dbReference>
<dbReference type="SMART" id="SM00400">
    <property type="entry name" value="ZnF_CHCC"/>
    <property type="match status" value="1"/>
</dbReference>
<keyword evidence="2 12" id="KW-0639">Primosome</keyword>
<evidence type="ECO:0000313" key="15">
    <source>
        <dbReference type="EMBL" id="QJE97848.1"/>
    </source>
</evidence>
<feature type="domain" description="Toprim" evidence="14">
    <location>
        <begin position="260"/>
        <end position="341"/>
    </location>
</feature>
<name>A0A858RN38_9BACT</name>
<dbReference type="InterPro" id="IPR019475">
    <property type="entry name" value="DNA_primase_DnaB-bd"/>
</dbReference>
<evidence type="ECO:0000256" key="2">
    <source>
        <dbReference type="ARBA" id="ARBA00022515"/>
    </source>
</evidence>
<organism evidence="15 16">
    <name type="scientific">Luteolibacter luteus</name>
    <dbReference type="NCBI Taxonomy" id="2728835"/>
    <lineage>
        <taxon>Bacteria</taxon>
        <taxon>Pseudomonadati</taxon>
        <taxon>Verrucomicrobiota</taxon>
        <taxon>Verrucomicrobiia</taxon>
        <taxon>Verrucomicrobiales</taxon>
        <taxon>Verrucomicrobiaceae</taxon>
        <taxon>Luteolibacter</taxon>
    </lineage>
</organism>
<dbReference type="KEGG" id="luo:HHL09_19350"/>
<dbReference type="GO" id="GO:0003899">
    <property type="term" value="F:DNA-directed RNA polymerase activity"/>
    <property type="evidence" value="ECO:0007669"/>
    <property type="project" value="UniProtKB-UniRule"/>
</dbReference>
<keyword evidence="5 12" id="KW-0235">DNA replication</keyword>
<evidence type="ECO:0000256" key="11">
    <source>
        <dbReference type="ARBA" id="ARBA00023163"/>
    </source>
</evidence>
<keyword evidence="8 12" id="KW-0862">Zinc</keyword>
<protein>
    <recommendedName>
        <fullName evidence="12">DNA primase</fullName>
        <ecNumber evidence="12">2.7.7.101</ecNumber>
    </recommendedName>
</protein>
<dbReference type="Proteomes" id="UP000501812">
    <property type="component" value="Chromosome"/>
</dbReference>
<keyword evidence="1 12" id="KW-0240">DNA-directed RNA polymerase</keyword>
<accession>A0A858RN38</accession>
<proteinExistence type="inferred from homology"/>
<dbReference type="SUPFAM" id="SSF56731">
    <property type="entry name" value="DNA primase core"/>
    <property type="match status" value="1"/>
</dbReference>
<keyword evidence="11 12" id="KW-0804">Transcription</keyword>
<dbReference type="EC" id="2.7.7.101" evidence="12"/>
<evidence type="ECO:0000256" key="10">
    <source>
        <dbReference type="ARBA" id="ARBA00023125"/>
    </source>
</evidence>
<evidence type="ECO:0000256" key="3">
    <source>
        <dbReference type="ARBA" id="ARBA00022679"/>
    </source>
</evidence>
<comment type="subunit">
    <text evidence="12">Monomer. Interacts with DnaB.</text>
</comment>
<dbReference type="Pfam" id="PF01807">
    <property type="entry name" value="Zn_ribbon_DnaG"/>
    <property type="match status" value="1"/>
</dbReference>
<dbReference type="GO" id="GO:0006269">
    <property type="term" value="P:DNA replication, synthesis of primer"/>
    <property type="evidence" value="ECO:0007669"/>
    <property type="project" value="UniProtKB-UniRule"/>
</dbReference>
<dbReference type="CDD" id="cd03364">
    <property type="entry name" value="TOPRIM_DnaG_primases"/>
    <property type="match status" value="1"/>
</dbReference>
<dbReference type="NCBIfam" id="TIGR01391">
    <property type="entry name" value="dnaG"/>
    <property type="match status" value="1"/>
</dbReference>
<evidence type="ECO:0000256" key="7">
    <source>
        <dbReference type="ARBA" id="ARBA00022771"/>
    </source>
</evidence>
<evidence type="ECO:0000256" key="6">
    <source>
        <dbReference type="ARBA" id="ARBA00022723"/>
    </source>
</evidence>
<evidence type="ECO:0000256" key="9">
    <source>
        <dbReference type="ARBA" id="ARBA00022842"/>
    </source>
</evidence>
<dbReference type="InterPro" id="IPR013264">
    <property type="entry name" value="DNAG_N"/>
</dbReference>
<dbReference type="Gene3D" id="3.40.1360.10">
    <property type="match status" value="1"/>
</dbReference>
<keyword evidence="6 12" id="KW-0479">Metal-binding</keyword>
<dbReference type="GO" id="GO:0003677">
    <property type="term" value="F:DNA binding"/>
    <property type="evidence" value="ECO:0007669"/>
    <property type="project" value="UniProtKB-KW"/>
</dbReference>
<dbReference type="Pfam" id="PF08275">
    <property type="entry name" value="DNAG_N"/>
    <property type="match status" value="1"/>
</dbReference>
<dbReference type="AlphaFoldDB" id="A0A858RN38"/>
<dbReference type="GO" id="GO:0008270">
    <property type="term" value="F:zinc ion binding"/>
    <property type="evidence" value="ECO:0007669"/>
    <property type="project" value="UniProtKB-UniRule"/>
</dbReference>
<dbReference type="InterPro" id="IPR006295">
    <property type="entry name" value="DNA_primase_DnaG"/>
</dbReference>
<evidence type="ECO:0000256" key="8">
    <source>
        <dbReference type="ARBA" id="ARBA00022833"/>
    </source>
</evidence>
<dbReference type="SMART" id="SM00493">
    <property type="entry name" value="TOPRIM"/>
    <property type="match status" value="1"/>
</dbReference>
<gene>
    <name evidence="12 15" type="primary">dnaG</name>
    <name evidence="15" type="ORF">HHL09_19350</name>
</gene>
<dbReference type="InterPro" id="IPR036977">
    <property type="entry name" value="DNA_primase_Znf_CHC2"/>
</dbReference>
<keyword evidence="4 12" id="KW-0548">Nucleotidyltransferase</keyword>
<evidence type="ECO:0000259" key="14">
    <source>
        <dbReference type="PROSITE" id="PS50880"/>
    </source>
</evidence>